<evidence type="ECO:0000313" key="11">
    <source>
        <dbReference type="EMBL" id="MYZ47946.1"/>
    </source>
</evidence>
<accession>A0A964WTG3</accession>
<keyword evidence="5 10" id="KW-0328">Glycosyltransferase</keyword>
<name>A0A964WTG3_9HYPH</name>
<evidence type="ECO:0000256" key="8">
    <source>
        <dbReference type="ARBA" id="ARBA00031423"/>
    </source>
</evidence>
<keyword evidence="12" id="KW-1185">Reference proteome</keyword>
<comment type="catalytic activity">
    <reaction evidence="1 10">
        <text>Transfers a segment of a (1-&gt;4)-alpha-D-glucan to a new position in an acceptor, which may be glucose or a (1-&gt;4)-alpha-D-glucan.</text>
        <dbReference type="EC" id="2.4.1.25"/>
    </reaction>
</comment>
<evidence type="ECO:0000256" key="5">
    <source>
        <dbReference type="ARBA" id="ARBA00022676"/>
    </source>
</evidence>
<dbReference type="PANTHER" id="PTHR32438:SF5">
    <property type="entry name" value="4-ALPHA-GLUCANOTRANSFERASE DPE1, CHLOROPLASTIC_AMYLOPLASTIC"/>
    <property type="match status" value="1"/>
</dbReference>
<evidence type="ECO:0000256" key="4">
    <source>
        <dbReference type="ARBA" id="ARBA00020295"/>
    </source>
</evidence>
<dbReference type="Gene3D" id="3.20.20.80">
    <property type="entry name" value="Glycosidases"/>
    <property type="match status" value="1"/>
</dbReference>
<proteinExistence type="inferred from homology"/>
<dbReference type="Proteomes" id="UP000773614">
    <property type="component" value="Unassembled WGS sequence"/>
</dbReference>
<dbReference type="InterPro" id="IPR003385">
    <property type="entry name" value="Glyco_hydro_77"/>
</dbReference>
<keyword evidence="6 10" id="KW-0808">Transferase</keyword>
<dbReference type="EMBL" id="SPKJ01000025">
    <property type="protein sequence ID" value="MYZ47946.1"/>
    <property type="molecule type" value="Genomic_DNA"/>
</dbReference>
<dbReference type="Pfam" id="PF02446">
    <property type="entry name" value="Glyco_hydro_77"/>
    <property type="match status" value="1"/>
</dbReference>
<dbReference type="PANTHER" id="PTHR32438">
    <property type="entry name" value="4-ALPHA-GLUCANOTRANSFERASE DPE1, CHLOROPLASTIC/AMYLOPLASTIC"/>
    <property type="match status" value="1"/>
</dbReference>
<dbReference type="EC" id="2.4.1.25" evidence="3 10"/>
<dbReference type="NCBIfam" id="TIGR00217">
    <property type="entry name" value="malQ"/>
    <property type="match status" value="1"/>
</dbReference>
<evidence type="ECO:0000256" key="6">
    <source>
        <dbReference type="ARBA" id="ARBA00022679"/>
    </source>
</evidence>
<evidence type="ECO:0000256" key="10">
    <source>
        <dbReference type="RuleBase" id="RU361207"/>
    </source>
</evidence>
<comment type="caution">
    <text evidence="11">The sequence shown here is derived from an EMBL/GenBank/DDBJ whole genome shotgun (WGS) entry which is preliminary data.</text>
</comment>
<evidence type="ECO:0000256" key="2">
    <source>
        <dbReference type="ARBA" id="ARBA00005684"/>
    </source>
</evidence>
<reference evidence="11" key="1">
    <citation type="submission" date="2019-03" db="EMBL/GenBank/DDBJ databases">
        <title>Afifella sp. nov., isolated from activated sludge.</title>
        <authorList>
            <person name="Li Q."/>
            <person name="Liu Y."/>
        </authorList>
    </citation>
    <scope>NUCLEOTIDE SEQUENCE</scope>
    <source>
        <strain evidence="11">L72</strain>
    </source>
</reference>
<evidence type="ECO:0000256" key="1">
    <source>
        <dbReference type="ARBA" id="ARBA00000439"/>
    </source>
</evidence>
<dbReference type="InterPro" id="IPR017853">
    <property type="entry name" value="GH"/>
</dbReference>
<dbReference type="GO" id="GO:0004134">
    <property type="term" value="F:4-alpha-glucanotransferase activity"/>
    <property type="evidence" value="ECO:0007669"/>
    <property type="project" value="UniProtKB-EC"/>
</dbReference>
<dbReference type="RefSeq" id="WP_161140296.1">
    <property type="nucleotide sequence ID" value="NZ_SPKJ01000025.1"/>
</dbReference>
<dbReference type="AlphaFoldDB" id="A0A964WTG3"/>
<dbReference type="GO" id="GO:0005975">
    <property type="term" value="P:carbohydrate metabolic process"/>
    <property type="evidence" value="ECO:0007669"/>
    <property type="project" value="InterPro"/>
</dbReference>
<organism evidence="11 12">
    <name type="scientific">Propylenella binzhouense</name>
    <dbReference type="NCBI Taxonomy" id="2555902"/>
    <lineage>
        <taxon>Bacteria</taxon>
        <taxon>Pseudomonadati</taxon>
        <taxon>Pseudomonadota</taxon>
        <taxon>Alphaproteobacteria</taxon>
        <taxon>Hyphomicrobiales</taxon>
        <taxon>Propylenellaceae</taxon>
        <taxon>Propylenella</taxon>
    </lineage>
</organism>
<gene>
    <name evidence="11" type="primary">malQ</name>
    <name evidence="11" type="ORF">E4O86_09505</name>
</gene>
<evidence type="ECO:0000313" key="12">
    <source>
        <dbReference type="Proteomes" id="UP000773614"/>
    </source>
</evidence>
<evidence type="ECO:0000256" key="7">
    <source>
        <dbReference type="ARBA" id="ARBA00023277"/>
    </source>
</evidence>
<evidence type="ECO:0000256" key="3">
    <source>
        <dbReference type="ARBA" id="ARBA00012560"/>
    </source>
</evidence>
<evidence type="ECO:0000256" key="9">
    <source>
        <dbReference type="ARBA" id="ARBA00031501"/>
    </source>
</evidence>
<dbReference type="SUPFAM" id="SSF51445">
    <property type="entry name" value="(Trans)glycosidases"/>
    <property type="match status" value="1"/>
</dbReference>
<protein>
    <recommendedName>
        <fullName evidence="4 10">4-alpha-glucanotransferase</fullName>
        <ecNumber evidence="3 10">2.4.1.25</ecNumber>
    </recommendedName>
    <alternativeName>
        <fullName evidence="8 10">Amylomaltase</fullName>
    </alternativeName>
    <alternativeName>
        <fullName evidence="9 10">Disproportionating enzyme</fullName>
    </alternativeName>
</protein>
<comment type="similarity">
    <text evidence="2 10">Belongs to the disproportionating enzyme family.</text>
</comment>
<keyword evidence="7 10" id="KW-0119">Carbohydrate metabolism</keyword>
<dbReference type="OrthoDB" id="9763489at2"/>
<sequence>MNPDLDRLAGLYGIESTYVGIDGKRRDVRDEAKRAILRAMGVWTETEQDIAEAARCAMPIDFGAMEAPAGIRCFVPPWLKDGRTWGVTCQVYALRSGRNWGIGDFEDLARLAEIAAAEGADFVGVNPLHALFLADARRFSPFSPSNRQFLNPLYIAVDGVPGAAALDLDAAELDELRASDRVLYPLVALAKKRALEALFEAFGDDEANVSAFQAFCAEHGQPLYLHALFEAISERMVADGRWSGWHGWPAEFQDHGSLAVRNFAEEHEDRVTFHAWLQFIADRQLAEAQRRAIAAGMRIGLYVDLAVGVASDGSATWSDPALTVPDARIGAPPDFFNAAGQDWGIAPLSPATLVQRRFEPYRTALDDVLRRAGAVRIDHAMSLYRLYWIASGFSAADGVYVRYPFQDMLQSLAEISQARHAIVIGEDLGVVPEGFRDVMAAMDIHSYRVFFFERRDDFFLPPDAYPHASMACISIHDLPPLAGWWAGHDLETRAAIGMNAPEDLPAQQESRAHERRRMLGALADAGLLPAEAEAMMRGDVDAPCALPPEVAVALHRFMARTPSRLFAIPLDDLVGAIEQVNIPGTTDEHPNWQMKLEVPVERLVETALYRAICRAVREERPKQA</sequence>